<dbReference type="InterPro" id="IPR032799">
    <property type="entry name" value="TAXi_C"/>
</dbReference>
<dbReference type="InterPro" id="IPR001969">
    <property type="entry name" value="Aspartic_peptidase_AS"/>
</dbReference>
<dbReference type="InterPro" id="IPR032861">
    <property type="entry name" value="TAXi_N"/>
</dbReference>
<evidence type="ECO:0000256" key="6">
    <source>
        <dbReference type="SAM" id="SignalP"/>
    </source>
</evidence>
<dbReference type="PROSITE" id="PS51767">
    <property type="entry name" value="PEPTIDASE_A1"/>
    <property type="match status" value="1"/>
</dbReference>
<dbReference type="Pfam" id="PF14543">
    <property type="entry name" value="TAXi_N"/>
    <property type="match status" value="1"/>
</dbReference>
<sequence>MALPYTSLLLPLLLCFFQSHYTAAASSSPNQPLLIHLSHTSSHSASPTFPSQSHLLKSSSLRSTSRFLSRHRRQQLSLPLAAGSDYTLSLSISSTTVSMYLDTGSDLLWFPCSPFECILCENKPSFPLSSPPPPTPPSSNPLPCSSFLCSAAHSFLASSDLCAASHCPLDAIETSSCSPYSSPCPLLYYAYGDGSLLASLRRGSLSLPGLSLTNFTFACAHSALAEPVGVAGFGRGSLSLPTQLAKLSPFLASRFSYCLISHSFLSHRLRRPSPLILGRSSSSSFTYTPLLRNPINHFFYSVALLSLSVGHVTLQASPKLSAVDKYGAGGMVVDSGTTFTMLPGDTHRRLTAEFGRQMERRGFVGAPGAEERTGLGPCYEYGNESKDRRRVPALGLHFAGNASLWLPTRNYFLGFESEGERVGCLMLMSAGDEEWEKEDAGGGPAGTLGNFQQQGMEVVYDVEMGRVGFARRRCGELWDSVSHG</sequence>
<comment type="caution">
    <text evidence="8">The sequence shown here is derived from an EMBL/GenBank/DDBJ whole genome shotgun (WGS) entry which is preliminary data.</text>
</comment>
<evidence type="ECO:0000256" key="5">
    <source>
        <dbReference type="ARBA" id="ARBA00023180"/>
    </source>
</evidence>
<keyword evidence="3" id="KW-0064">Aspartyl protease</keyword>
<dbReference type="PANTHER" id="PTHR47967">
    <property type="entry name" value="OS07G0603500 PROTEIN-RELATED"/>
    <property type="match status" value="1"/>
</dbReference>
<organism evidence="8 9">
    <name type="scientific">Platanthera zijinensis</name>
    <dbReference type="NCBI Taxonomy" id="2320716"/>
    <lineage>
        <taxon>Eukaryota</taxon>
        <taxon>Viridiplantae</taxon>
        <taxon>Streptophyta</taxon>
        <taxon>Embryophyta</taxon>
        <taxon>Tracheophyta</taxon>
        <taxon>Spermatophyta</taxon>
        <taxon>Magnoliopsida</taxon>
        <taxon>Liliopsida</taxon>
        <taxon>Asparagales</taxon>
        <taxon>Orchidaceae</taxon>
        <taxon>Orchidoideae</taxon>
        <taxon>Orchideae</taxon>
        <taxon>Orchidinae</taxon>
        <taxon>Platanthera</taxon>
    </lineage>
</organism>
<dbReference type="GO" id="GO:0004190">
    <property type="term" value="F:aspartic-type endopeptidase activity"/>
    <property type="evidence" value="ECO:0007669"/>
    <property type="project" value="UniProtKB-KW"/>
</dbReference>
<dbReference type="EMBL" id="JBBWWQ010000020">
    <property type="protein sequence ID" value="KAK8916216.1"/>
    <property type="molecule type" value="Genomic_DNA"/>
</dbReference>
<reference evidence="8 9" key="1">
    <citation type="journal article" date="2022" name="Nat. Plants">
        <title>Genomes of leafy and leafless Platanthera orchids illuminate the evolution of mycoheterotrophy.</title>
        <authorList>
            <person name="Li M.H."/>
            <person name="Liu K.W."/>
            <person name="Li Z."/>
            <person name="Lu H.C."/>
            <person name="Ye Q.L."/>
            <person name="Zhang D."/>
            <person name="Wang J.Y."/>
            <person name="Li Y.F."/>
            <person name="Zhong Z.M."/>
            <person name="Liu X."/>
            <person name="Yu X."/>
            <person name="Liu D.K."/>
            <person name="Tu X.D."/>
            <person name="Liu B."/>
            <person name="Hao Y."/>
            <person name="Liao X.Y."/>
            <person name="Jiang Y.T."/>
            <person name="Sun W.H."/>
            <person name="Chen J."/>
            <person name="Chen Y.Q."/>
            <person name="Ai Y."/>
            <person name="Zhai J.W."/>
            <person name="Wu S.S."/>
            <person name="Zhou Z."/>
            <person name="Hsiao Y.Y."/>
            <person name="Wu W.L."/>
            <person name="Chen Y.Y."/>
            <person name="Lin Y.F."/>
            <person name="Hsu J.L."/>
            <person name="Li C.Y."/>
            <person name="Wang Z.W."/>
            <person name="Zhao X."/>
            <person name="Zhong W.Y."/>
            <person name="Ma X.K."/>
            <person name="Ma L."/>
            <person name="Huang J."/>
            <person name="Chen G.Z."/>
            <person name="Huang M.Z."/>
            <person name="Huang L."/>
            <person name="Peng D.H."/>
            <person name="Luo Y.B."/>
            <person name="Zou S.Q."/>
            <person name="Chen S.P."/>
            <person name="Lan S."/>
            <person name="Tsai W.C."/>
            <person name="Van de Peer Y."/>
            <person name="Liu Z.J."/>
        </authorList>
    </citation>
    <scope>NUCLEOTIDE SEQUENCE [LARGE SCALE GENOMIC DNA]</scope>
    <source>
        <strain evidence="8">Lor287</strain>
    </source>
</reference>
<feature type="domain" description="Peptidase A1" evidence="7">
    <location>
        <begin position="86"/>
        <end position="470"/>
    </location>
</feature>
<feature type="chain" id="PRO_5042869774" evidence="6">
    <location>
        <begin position="25"/>
        <end position="484"/>
    </location>
</feature>
<dbReference type="InterPro" id="IPR034161">
    <property type="entry name" value="Pepsin-like_plant"/>
</dbReference>
<dbReference type="GO" id="GO:0005576">
    <property type="term" value="C:extracellular region"/>
    <property type="evidence" value="ECO:0007669"/>
    <property type="project" value="TreeGrafter"/>
</dbReference>
<evidence type="ECO:0000256" key="3">
    <source>
        <dbReference type="ARBA" id="ARBA00022750"/>
    </source>
</evidence>
<name>A0AAP0FUZ4_9ASPA</name>
<evidence type="ECO:0000313" key="8">
    <source>
        <dbReference type="EMBL" id="KAK8916216.1"/>
    </source>
</evidence>
<evidence type="ECO:0000313" key="9">
    <source>
        <dbReference type="Proteomes" id="UP001418222"/>
    </source>
</evidence>
<evidence type="ECO:0000256" key="2">
    <source>
        <dbReference type="ARBA" id="ARBA00022670"/>
    </source>
</evidence>
<keyword evidence="2 8" id="KW-0645">Protease</keyword>
<gene>
    <name evidence="8" type="primary">ASPG1</name>
    <name evidence="8" type="ORF">KSP39_PZI022931</name>
</gene>
<dbReference type="InterPro" id="IPR033121">
    <property type="entry name" value="PEPTIDASE_A1"/>
</dbReference>
<dbReference type="InterPro" id="IPR021109">
    <property type="entry name" value="Peptidase_aspartic_dom_sf"/>
</dbReference>
<feature type="signal peptide" evidence="6">
    <location>
        <begin position="1"/>
        <end position="24"/>
    </location>
</feature>
<dbReference type="AlphaFoldDB" id="A0AAP0FUZ4"/>
<dbReference type="Proteomes" id="UP001418222">
    <property type="component" value="Unassembled WGS sequence"/>
</dbReference>
<evidence type="ECO:0000256" key="1">
    <source>
        <dbReference type="ARBA" id="ARBA00007447"/>
    </source>
</evidence>
<protein>
    <submittedName>
        <fullName evidence="8">Protein ASPARTIC PROTEASE IN GUARD CELL 1</fullName>
    </submittedName>
</protein>
<proteinExistence type="inferred from homology"/>
<keyword evidence="4" id="KW-0378">Hydrolase</keyword>
<dbReference type="CDD" id="cd05476">
    <property type="entry name" value="pepsin_A_like_plant"/>
    <property type="match status" value="1"/>
</dbReference>
<keyword evidence="6" id="KW-0732">Signal</keyword>
<dbReference type="InterPro" id="IPR051708">
    <property type="entry name" value="Plant_Aspart_Prot_A1"/>
</dbReference>
<dbReference type="GO" id="GO:0006508">
    <property type="term" value="P:proteolysis"/>
    <property type="evidence" value="ECO:0007669"/>
    <property type="project" value="UniProtKB-KW"/>
</dbReference>
<evidence type="ECO:0000256" key="4">
    <source>
        <dbReference type="ARBA" id="ARBA00022801"/>
    </source>
</evidence>
<accession>A0AAP0FUZ4</accession>
<dbReference type="SUPFAM" id="SSF50630">
    <property type="entry name" value="Acid proteases"/>
    <property type="match status" value="1"/>
</dbReference>
<keyword evidence="9" id="KW-1185">Reference proteome</keyword>
<keyword evidence="5" id="KW-0325">Glycoprotein</keyword>
<comment type="similarity">
    <text evidence="1">Belongs to the peptidase A1 family.</text>
</comment>
<dbReference type="PANTHER" id="PTHR47967:SF26">
    <property type="entry name" value="PEPTIDASE A1 DOMAIN-CONTAINING PROTEIN"/>
    <property type="match status" value="1"/>
</dbReference>
<dbReference type="PROSITE" id="PS00141">
    <property type="entry name" value="ASP_PROTEASE"/>
    <property type="match status" value="1"/>
</dbReference>
<dbReference type="Gene3D" id="2.40.70.10">
    <property type="entry name" value="Acid Proteases"/>
    <property type="match status" value="2"/>
</dbReference>
<dbReference type="Pfam" id="PF14541">
    <property type="entry name" value="TAXi_C"/>
    <property type="match status" value="1"/>
</dbReference>
<evidence type="ECO:0000259" key="7">
    <source>
        <dbReference type="PROSITE" id="PS51767"/>
    </source>
</evidence>